<organism evidence="1 2">
    <name type="scientific">Granulimonas faecalis</name>
    <dbReference type="NCBI Taxonomy" id="2894155"/>
    <lineage>
        <taxon>Bacteria</taxon>
        <taxon>Bacillati</taxon>
        <taxon>Actinomycetota</taxon>
        <taxon>Coriobacteriia</taxon>
        <taxon>Coriobacteriales</taxon>
        <taxon>Kribbibacteriaceae</taxon>
        <taxon>Granulimonas</taxon>
    </lineage>
</organism>
<dbReference type="RefSeq" id="WP_135977875.1">
    <property type="nucleotide sequence ID" value="NZ_BQKC01000001.1"/>
</dbReference>
<keyword evidence="2" id="KW-1185">Reference proteome</keyword>
<reference evidence="1" key="1">
    <citation type="journal article" date="2022" name="Int. J. Syst. Evol. Microbiol.">
        <title>Granulimonas faecalis gen. nov., sp. nov., and Leptogranulimonas caecicola gen. nov., sp. nov., novel lactate-producing Atopobiaceae bacteria isolated from mouse intestines, and an emended description of the family Atopobiaceae.</title>
        <authorList>
            <person name="Morinaga K."/>
            <person name="Kusada H."/>
            <person name="Sakamoto S."/>
            <person name="Murakami T."/>
            <person name="Toyoda A."/>
            <person name="Mori H."/>
            <person name="Meng X.Y."/>
            <person name="Takashino M."/>
            <person name="Murotomi K."/>
            <person name="Tamaki H."/>
        </authorList>
    </citation>
    <scope>NUCLEOTIDE SEQUENCE</scope>
    <source>
        <strain evidence="1">OPF53</strain>
    </source>
</reference>
<dbReference type="EMBL" id="BQKC01000001">
    <property type="protein sequence ID" value="GJM54350.1"/>
    <property type="molecule type" value="Genomic_DNA"/>
</dbReference>
<gene>
    <name evidence="1" type="ORF">ATOP_00050</name>
</gene>
<evidence type="ECO:0000313" key="2">
    <source>
        <dbReference type="Proteomes" id="UP001055025"/>
    </source>
</evidence>
<accession>A0AAV5AWJ3</accession>
<sequence>MPDRNGGGRAPGRGAVERRCEAVRAGDLVGACVDTLAFGARGTEKAGCVWNRIAGDSGRRHTRGLYVEEVEGADPVLHVYLDSSPLIQDFQTDHGLYEQRLRWSGFPVSRVVFQLSRKVGTPKADPARVAAPSVAPVPPLPPLSAADAALVEETCAGLPDSVAHQARSAMEACLRRARAPRPRGRG</sequence>
<evidence type="ECO:0000313" key="1">
    <source>
        <dbReference type="EMBL" id="GJM54350.1"/>
    </source>
</evidence>
<comment type="caution">
    <text evidence="1">The sequence shown here is derived from an EMBL/GenBank/DDBJ whole genome shotgun (WGS) entry which is preliminary data.</text>
</comment>
<dbReference type="AlphaFoldDB" id="A0AAV5AWJ3"/>
<protein>
    <recommendedName>
        <fullName evidence="3">DUF721 domain-containing protein</fullName>
    </recommendedName>
</protein>
<evidence type="ECO:0008006" key="3">
    <source>
        <dbReference type="Google" id="ProtNLM"/>
    </source>
</evidence>
<dbReference type="Proteomes" id="UP001055025">
    <property type="component" value="Unassembled WGS sequence"/>
</dbReference>
<name>A0AAV5AWJ3_9ACTN</name>
<proteinExistence type="predicted"/>